<evidence type="ECO:0000256" key="6">
    <source>
        <dbReference type="SAM" id="Phobius"/>
    </source>
</evidence>
<feature type="transmembrane region" description="Helical" evidence="6">
    <location>
        <begin position="1366"/>
        <end position="1385"/>
    </location>
</feature>
<dbReference type="SUPFAM" id="SSF49401">
    <property type="entry name" value="Bacterial adhesins"/>
    <property type="match status" value="1"/>
</dbReference>
<dbReference type="Gene3D" id="2.60.40.740">
    <property type="match status" value="1"/>
</dbReference>
<feature type="domain" description="DUF5979" evidence="9">
    <location>
        <begin position="994"/>
        <end position="1103"/>
    </location>
</feature>
<proteinExistence type="predicted"/>
<keyword evidence="5" id="KW-0572">Peptidoglycan-anchor</keyword>
<evidence type="ECO:0000256" key="7">
    <source>
        <dbReference type="SAM" id="SignalP"/>
    </source>
</evidence>
<evidence type="ECO:0000256" key="5">
    <source>
        <dbReference type="ARBA" id="ARBA00023088"/>
    </source>
</evidence>
<dbReference type="Gene3D" id="2.60.40.1280">
    <property type="match status" value="1"/>
</dbReference>
<protein>
    <submittedName>
        <fullName evidence="10">Uncharacterized protein</fullName>
    </submittedName>
</protein>
<feature type="domain" description="DUF5979" evidence="9">
    <location>
        <begin position="877"/>
        <end position="985"/>
    </location>
</feature>
<keyword evidence="6" id="KW-0812">Transmembrane</keyword>
<evidence type="ECO:0000313" key="11">
    <source>
        <dbReference type="Proteomes" id="UP000280668"/>
    </source>
</evidence>
<feature type="domain" description="DUF5979" evidence="9">
    <location>
        <begin position="764"/>
        <end position="869"/>
    </location>
</feature>
<evidence type="ECO:0000259" key="9">
    <source>
        <dbReference type="Pfam" id="PF19407"/>
    </source>
</evidence>
<organism evidence="10 11">
    <name type="scientific">Bogoriella caseilytica</name>
    <dbReference type="NCBI Taxonomy" id="56055"/>
    <lineage>
        <taxon>Bacteria</taxon>
        <taxon>Bacillati</taxon>
        <taxon>Actinomycetota</taxon>
        <taxon>Actinomycetes</taxon>
        <taxon>Micrococcales</taxon>
        <taxon>Bogoriellaceae</taxon>
        <taxon>Bogoriella</taxon>
    </lineage>
</organism>
<feature type="signal peptide" evidence="7">
    <location>
        <begin position="1"/>
        <end position="27"/>
    </location>
</feature>
<dbReference type="InterPro" id="IPR008966">
    <property type="entry name" value="Adhesion_dom_sf"/>
</dbReference>
<dbReference type="InterPro" id="IPR011252">
    <property type="entry name" value="Fibrogen-bd_dom1"/>
</dbReference>
<dbReference type="Pfam" id="PF19407">
    <property type="entry name" value="DUF5979"/>
    <property type="match status" value="4"/>
</dbReference>
<accession>A0A3N2BEV6</accession>
<keyword evidence="6" id="KW-1133">Transmembrane helix</keyword>
<evidence type="ECO:0000256" key="1">
    <source>
        <dbReference type="ARBA" id="ARBA00004168"/>
    </source>
</evidence>
<keyword evidence="4 7" id="KW-0732">Signal</keyword>
<evidence type="ECO:0000256" key="4">
    <source>
        <dbReference type="ARBA" id="ARBA00022729"/>
    </source>
</evidence>
<dbReference type="EMBL" id="RKHK01000001">
    <property type="protein sequence ID" value="ROR73772.1"/>
    <property type="molecule type" value="Genomic_DNA"/>
</dbReference>
<keyword evidence="3" id="KW-0964">Secreted</keyword>
<evidence type="ECO:0000256" key="3">
    <source>
        <dbReference type="ARBA" id="ARBA00022525"/>
    </source>
</evidence>
<reference evidence="10 11" key="1">
    <citation type="submission" date="2018-11" db="EMBL/GenBank/DDBJ databases">
        <title>Sequencing the genomes of 1000 actinobacteria strains.</title>
        <authorList>
            <person name="Klenk H.-P."/>
        </authorList>
    </citation>
    <scope>NUCLEOTIDE SEQUENCE [LARGE SCALE GENOMIC DNA]</scope>
    <source>
        <strain evidence="10 11">DSM 11294</strain>
    </source>
</reference>
<comment type="subcellular location">
    <subcellularLocation>
        <location evidence="1">Secreted</location>
        <location evidence="1">Cell wall</location>
        <topology evidence="1">Peptidoglycan-anchor</topology>
    </subcellularLocation>
</comment>
<sequence length="1395" mass="147255">MRRLLGAATALILAGASLVAINTPAMAEPNPGIVVDGELSWTGEGQVELGDTLSFAGTWDAINAAPAPGDTFYIGLPDELGFDQALPFDLQGVDGNGSPVVWGSCLTDPGAGEVLCTLSDEVANWDEIHGSFELEVTAQQTTIEDEVLFDFNGQDGWVEVPGDGGIGDGIEIDDEVTKSGHMRDNRWEMGWQIEIPGSLLASSDDNPVQVLETLSDNHALCDDPQLRVETVRGGDVNNVTDIADINHEVEGYDFAVELTEPEAGFNTEVTYRISYTTCTPDGQIDPEGTEYTNEAVVEGESTGVIGVEQDWAIGGTGKSGWVHGGEYRDGEIEWTVEVPGSLLADEETFTLEDSLSGDHALCLDENGDHYVQGLHVIQLYGPSWDGRQDIELDAAIEITDGQNFAIEFSIPSDSDFEFQGGDYRYLIRYDTCATTDGLPEGGTTFGNEASVDGNIVTGDARVPDRASGKNGWINSEPVEIGGETFAPQTTLSWEVEIPGEVLADLDSDLILTDVLTEAHQVCEVDGDLATALNLRVEARDQISGGGLATVDLLDLTTVESEEKTLTFTIEQPTLELPGGGEATGFSHEYRYVLSYTTCTTSGGMDVEGTQYGNDISGGGFFSSEHTVTQSNRAGGTGVGVARGSVEIVKDLADTAGADFVPEDAIFTVTVQEFAPDSDEVYHEYTLDIPLNGEPVAGFNARGNGWTIVVSETDFPDIPGVVFGEPVFADTEGVTPLEDGGALVELTPQANVLVELTNLAETGALEIEKVVDGPAAHLVEEGREFGVTAQVDVSELGEDFPAQEDVDFTISESEGFVLDGLPVGATVTFAEDELQDGTYVTWGEPVISPSEITVEAGHVQEPALITVTNVADYTLGTFAVAKEVSGPEAENPAVPESVEVLASWTDLSDVEQNATLTLPTDGTSVPFGEELPVGTEVELTEVPLEDGSGIVWAEPTWSGDGVSSEGNIAVVTIGEDDDALVSVENHAATSTAGISLLKTISGEAAGEIAPETEFPVTIEWTDIEGTEHSLDVDINAVEQVVLEEDFLAGTDLLITEGERPEYSTVDWGDITISGDGAEDHGDGSATVIVSDEPDAVVLVTITNEARWAPGTFSLSKDVLGVALGHADVPNEVSVLATWVDEELTSHSEEISVPTDGSVVPFGQELAHGTDVTLTELDVSDSDSFVWNAPQWDGDAVADAEDGTAVLTVAAGTSAEVSLTNSVTELSGAVEIAKHLSGEGADLVPADATFPVTVTWVDLLGDEQEREVEVSADEPVVIEEVLLGTEVRLHEGASEAQLPDGVEWISVEWGSDDEILTLEGEEVLVTLADAEEVAQLHVTNEFSAPEDEEKPGTGGLPVTGSNLGLGQMAFLVGVSVLLIGAGAWLVVRRRGTEGSLT</sequence>
<feature type="domain" description="DUF5979" evidence="9">
    <location>
        <begin position="1228"/>
        <end position="1340"/>
    </location>
</feature>
<feature type="chain" id="PRO_5018181806" evidence="7">
    <location>
        <begin position="28"/>
        <end position="1395"/>
    </location>
</feature>
<evidence type="ECO:0000256" key="2">
    <source>
        <dbReference type="ARBA" id="ARBA00022512"/>
    </source>
</evidence>
<dbReference type="GO" id="GO:0007155">
    <property type="term" value="P:cell adhesion"/>
    <property type="evidence" value="ECO:0007669"/>
    <property type="project" value="InterPro"/>
</dbReference>
<keyword evidence="6" id="KW-0472">Membrane</keyword>
<dbReference type="Pfam" id="PF17961">
    <property type="entry name" value="Big_8"/>
    <property type="match status" value="1"/>
</dbReference>
<gene>
    <name evidence="10" type="ORF">EDD31_2160</name>
</gene>
<name>A0A3N2BEV6_9MICO</name>
<dbReference type="OrthoDB" id="3257943at2"/>
<dbReference type="InterPro" id="IPR046022">
    <property type="entry name" value="DUF5979"/>
</dbReference>
<feature type="domain" description="SDR-like Ig" evidence="8">
    <location>
        <begin position="50"/>
        <end position="144"/>
    </location>
</feature>
<comment type="caution">
    <text evidence="10">The sequence shown here is derived from an EMBL/GenBank/DDBJ whole genome shotgun (WGS) entry which is preliminary data.</text>
</comment>
<evidence type="ECO:0000313" key="10">
    <source>
        <dbReference type="EMBL" id="ROR73772.1"/>
    </source>
</evidence>
<keyword evidence="2" id="KW-0134">Cell wall</keyword>
<dbReference type="Proteomes" id="UP000280668">
    <property type="component" value="Unassembled WGS sequence"/>
</dbReference>
<keyword evidence="11" id="KW-1185">Reference proteome</keyword>
<dbReference type="InterPro" id="IPR041171">
    <property type="entry name" value="SDR_Ig"/>
</dbReference>
<evidence type="ECO:0000259" key="8">
    <source>
        <dbReference type="Pfam" id="PF17961"/>
    </source>
</evidence>
<dbReference type="RefSeq" id="WP_123304151.1">
    <property type="nucleotide sequence ID" value="NZ_RKHK01000001.1"/>
</dbReference>